<feature type="compositionally biased region" description="Low complexity" evidence="5">
    <location>
        <begin position="273"/>
        <end position="291"/>
    </location>
</feature>
<dbReference type="Gene3D" id="2.40.10.350">
    <property type="entry name" value="Rod shape-determining protein MreC, domain 2"/>
    <property type="match status" value="1"/>
</dbReference>
<dbReference type="GO" id="GO:0008360">
    <property type="term" value="P:regulation of cell shape"/>
    <property type="evidence" value="ECO:0007669"/>
    <property type="project" value="UniProtKB-KW"/>
</dbReference>
<name>A0A0F9REX3_9ZZZZ</name>
<dbReference type="AlphaFoldDB" id="A0A0F9REX3"/>
<dbReference type="GO" id="GO:0005886">
    <property type="term" value="C:plasma membrane"/>
    <property type="evidence" value="ECO:0007669"/>
    <property type="project" value="TreeGrafter"/>
</dbReference>
<proteinExistence type="inferred from homology"/>
<evidence type="ECO:0000259" key="6">
    <source>
        <dbReference type="Pfam" id="PF04085"/>
    </source>
</evidence>
<comment type="similarity">
    <text evidence="1">Belongs to the MreC family.</text>
</comment>
<dbReference type="PANTHER" id="PTHR34138">
    <property type="entry name" value="CELL SHAPE-DETERMINING PROTEIN MREC"/>
    <property type="match status" value="1"/>
</dbReference>
<dbReference type="Gene3D" id="2.40.10.340">
    <property type="entry name" value="Rod shape-determining protein MreC, domain 1"/>
    <property type="match status" value="1"/>
</dbReference>
<comment type="caution">
    <text evidence="7">The sequence shown here is derived from an EMBL/GenBank/DDBJ whole genome shotgun (WGS) entry which is preliminary data.</text>
</comment>
<dbReference type="InterPro" id="IPR042177">
    <property type="entry name" value="Cell/Rod_1"/>
</dbReference>
<dbReference type="InterPro" id="IPR007221">
    <property type="entry name" value="MreC"/>
</dbReference>
<dbReference type="PANTHER" id="PTHR34138:SF1">
    <property type="entry name" value="CELL SHAPE-DETERMINING PROTEIN MREC"/>
    <property type="match status" value="1"/>
</dbReference>
<reference evidence="7" key="1">
    <citation type="journal article" date="2015" name="Nature">
        <title>Complex archaea that bridge the gap between prokaryotes and eukaryotes.</title>
        <authorList>
            <person name="Spang A."/>
            <person name="Saw J.H."/>
            <person name="Jorgensen S.L."/>
            <person name="Zaremba-Niedzwiedzka K."/>
            <person name="Martijn J."/>
            <person name="Lind A.E."/>
            <person name="van Eijk R."/>
            <person name="Schleper C."/>
            <person name="Guy L."/>
            <person name="Ettema T.J."/>
        </authorList>
    </citation>
    <scope>NUCLEOTIDE SEQUENCE</scope>
</reference>
<evidence type="ECO:0000256" key="1">
    <source>
        <dbReference type="ARBA" id="ARBA00009369"/>
    </source>
</evidence>
<dbReference type="EMBL" id="LAZR01000972">
    <property type="protein sequence ID" value="KKN53434.1"/>
    <property type="molecule type" value="Genomic_DNA"/>
</dbReference>
<feature type="domain" description="Rod shape-determining protein MreC beta-barrel core" evidence="6">
    <location>
        <begin position="111"/>
        <end position="255"/>
    </location>
</feature>
<feature type="region of interest" description="Disordered" evidence="5">
    <location>
        <begin position="270"/>
        <end position="291"/>
    </location>
</feature>
<dbReference type="InterPro" id="IPR055342">
    <property type="entry name" value="MreC_beta-barrel_core"/>
</dbReference>
<dbReference type="PIRSF" id="PIRSF038471">
    <property type="entry name" value="MreC"/>
    <property type="match status" value="1"/>
</dbReference>
<accession>A0A0F9REX3</accession>
<evidence type="ECO:0000256" key="5">
    <source>
        <dbReference type="SAM" id="MobiDB-lite"/>
    </source>
</evidence>
<organism evidence="7">
    <name type="scientific">marine sediment metagenome</name>
    <dbReference type="NCBI Taxonomy" id="412755"/>
    <lineage>
        <taxon>unclassified sequences</taxon>
        <taxon>metagenomes</taxon>
        <taxon>ecological metagenomes</taxon>
    </lineage>
</organism>
<evidence type="ECO:0000313" key="7">
    <source>
        <dbReference type="EMBL" id="KKN53434.1"/>
    </source>
</evidence>
<evidence type="ECO:0000256" key="2">
    <source>
        <dbReference type="ARBA" id="ARBA00013855"/>
    </source>
</evidence>
<protein>
    <recommendedName>
        <fullName evidence="2">Cell shape-determining protein MreC</fullName>
    </recommendedName>
    <alternativeName>
        <fullName evidence="4">Cell shape protein MreC</fullName>
    </alternativeName>
</protein>
<evidence type="ECO:0000256" key="4">
    <source>
        <dbReference type="ARBA" id="ARBA00032089"/>
    </source>
</evidence>
<dbReference type="InterPro" id="IPR042175">
    <property type="entry name" value="Cell/Rod_MreC_2"/>
</dbReference>
<keyword evidence="3" id="KW-0133">Cell shape</keyword>
<dbReference type="NCBIfam" id="TIGR00219">
    <property type="entry name" value="mreC"/>
    <property type="match status" value="1"/>
</dbReference>
<dbReference type="Pfam" id="PF04085">
    <property type="entry name" value="MreC"/>
    <property type="match status" value="1"/>
</dbReference>
<gene>
    <name evidence="7" type="ORF">LCGC14_0602580</name>
</gene>
<evidence type="ECO:0000256" key="3">
    <source>
        <dbReference type="ARBA" id="ARBA00022960"/>
    </source>
</evidence>
<sequence length="291" mass="31801">MLIAVIMSVAVFFLDARLDYFKPVRSSLSTLVYPIQATASLPSDIKDWAKEFFNDRKQLREKIAVMNANNLLQHVRLQKLQSLERENMRLRKLLGSSFRLQERVQVAELLTVDLDPFSQQVVIDKGDNYGVYVGQAVLDATGVMGQVSETSSMSSHVILLTDPSHSIPVQINRNGLRAVVTGRGLGELLQMDFLPHNADVRVGDILVTSGLGGRFPVGYPVGQVVSVDFPQGKPFADIKVEPAAKLSTSREVMLVLPGEKIHTGMAEPLIKDASSTTAPSTSEEAVSGNNN</sequence>